<organism evidence="1 2">
    <name type="scientific">Gynuella sunshinyii YC6258</name>
    <dbReference type="NCBI Taxonomy" id="1445510"/>
    <lineage>
        <taxon>Bacteria</taxon>
        <taxon>Pseudomonadati</taxon>
        <taxon>Pseudomonadota</taxon>
        <taxon>Gammaproteobacteria</taxon>
        <taxon>Oceanospirillales</taxon>
        <taxon>Saccharospirillaceae</taxon>
        <taxon>Gynuella</taxon>
    </lineage>
</organism>
<dbReference type="KEGG" id="gsn:YC6258_05583"/>
<dbReference type="EMBL" id="CP007142">
    <property type="protein sequence ID" value="AJQ97611.1"/>
    <property type="molecule type" value="Genomic_DNA"/>
</dbReference>
<dbReference type="STRING" id="1445510.YC6258_05583"/>
<dbReference type="InterPro" id="IPR027396">
    <property type="entry name" value="DsrEFH-like"/>
</dbReference>
<protein>
    <submittedName>
        <fullName evidence="1">Uncharacterized protein</fullName>
    </submittedName>
</protein>
<gene>
    <name evidence="1" type="ORF">YC6258_05583</name>
</gene>
<proteinExistence type="predicted"/>
<name>A0A0C5VTU4_9GAMM</name>
<keyword evidence="2" id="KW-1185">Reference proteome</keyword>
<dbReference type="Gene3D" id="3.40.1260.10">
    <property type="entry name" value="DsrEFH-like"/>
    <property type="match status" value="1"/>
</dbReference>
<reference evidence="1 2" key="1">
    <citation type="submission" date="2014-01" db="EMBL/GenBank/DDBJ databases">
        <title>Full genme sequencing of cellulolytic bacterium Gynuella sunshinyii YC6258T gen. nov., sp. nov.</title>
        <authorList>
            <person name="Khan H."/>
            <person name="Chung E.J."/>
            <person name="Chung Y.R."/>
        </authorList>
    </citation>
    <scope>NUCLEOTIDE SEQUENCE [LARGE SCALE GENOMIC DNA]</scope>
    <source>
        <strain evidence="1 2">YC6258</strain>
    </source>
</reference>
<dbReference type="SUPFAM" id="SSF75169">
    <property type="entry name" value="DsrEFH-like"/>
    <property type="match status" value="1"/>
</dbReference>
<dbReference type="HOGENOM" id="CLU_132624_0_0_6"/>
<dbReference type="AlphaFoldDB" id="A0A0C5VTU4"/>
<dbReference type="Proteomes" id="UP000032266">
    <property type="component" value="Chromosome"/>
</dbReference>
<accession>A0A0C5VTU4</accession>
<sequence>MAEIESHSSNEIYSILKRAEDLMSHQLGFQQQVPIALVLHGDEVETFLHENYQANKEIVDLAAKLDAFNVVDIQICETWMGEHDISRDQLPPFVNTVPYGPAKEEELKKQGYIYF</sequence>
<evidence type="ECO:0000313" key="2">
    <source>
        <dbReference type="Proteomes" id="UP000032266"/>
    </source>
</evidence>
<evidence type="ECO:0000313" key="1">
    <source>
        <dbReference type="EMBL" id="AJQ97611.1"/>
    </source>
</evidence>